<keyword evidence="3" id="KW-0804">Transcription</keyword>
<gene>
    <name evidence="5" type="ORF">IAB31_12785</name>
</gene>
<accession>A0A9D1AG68</accession>
<dbReference type="InterPro" id="IPR018062">
    <property type="entry name" value="HTH_AraC-typ_CS"/>
</dbReference>
<dbReference type="PANTHER" id="PTHR47504">
    <property type="entry name" value="RIGHT ORIGIN-BINDING PROTEIN"/>
    <property type="match status" value="1"/>
</dbReference>
<keyword evidence="1" id="KW-0805">Transcription regulation</keyword>
<dbReference type="InterPro" id="IPR011256">
    <property type="entry name" value="Reg_factor_effector_dom_sf"/>
</dbReference>
<evidence type="ECO:0000256" key="1">
    <source>
        <dbReference type="ARBA" id="ARBA00023015"/>
    </source>
</evidence>
<dbReference type="Gene3D" id="1.10.10.60">
    <property type="entry name" value="Homeodomain-like"/>
    <property type="match status" value="2"/>
</dbReference>
<evidence type="ECO:0000256" key="3">
    <source>
        <dbReference type="ARBA" id="ARBA00023163"/>
    </source>
</evidence>
<dbReference type="EMBL" id="DVGK01000149">
    <property type="protein sequence ID" value="HIR14784.1"/>
    <property type="molecule type" value="Genomic_DNA"/>
</dbReference>
<comment type="caution">
    <text evidence="5">The sequence shown here is derived from an EMBL/GenBank/DDBJ whole genome shotgun (WGS) entry which is preliminary data.</text>
</comment>
<dbReference type="Pfam" id="PF12833">
    <property type="entry name" value="HTH_18"/>
    <property type="match status" value="1"/>
</dbReference>
<dbReference type="SUPFAM" id="SSF46689">
    <property type="entry name" value="Homeodomain-like"/>
    <property type="match status" value="2"/>
</dbReference>
<evidence type="ECO:0000256" key="2">
    <source>
        <dbReference type="ARBA" id="ARBA00023125"/>
    </source>
</evidence>
<dbReference type="PANTHER" id="PTHR47504:SF5">
    <property type="entry name" value="RIGHT ORIGIN-BINDING PROTEIN"/>
    <property type="match status" value="1"/>
</dbReference>
<dbReference type="InterPro" id="IPR018060">
    <property type="entry name" value="HTH_AraC"/>
</dbReference>
<dbReference type="SMART" id="SM00342">
    <property type="entry name" value="HTH_ARAC"/>
    <property type="match status" value="1"/>
</dbReference>
<dbReference type="SMART" id="SM00871">
    <property type="entry name" value="AraC_E_bind"/>
    <property type="match status" value="1"/>
</dbReference>
<evidence type="ECO:0000313" key="5">
    <source>
        <dbReference type="EMBL" id="HIR14784.1"/>
    </source>
</evidence>
<evidence type="ECO:0000259" key="4">
    <source>
        <dbReference type="PROSITE" id="PS01124"/>
    </source>
</evidence>
<proteinExistence type="predicted"/>
<feature type="domain" description="HTH araC/xylS-type" evidence="4">
    <location>
        <begin position="8"/>
        <end position="106"/>
    </location>
</feature>
<dbReference type="SUPFAM" id="SSF55136">
    <property type="entry name" value="Probable bacterial effector-binding domain"/>
    <property type="match status" value="1"/>
</dbReference>
<name>A0A9D1AG68_9FIRM</name>
<dbReference type="InterPro" id="IPR020449">
    <property type="entry name" value="Tscrpt_reg_AraC-type_HTH"/>
</dbReference>
<dbReference type="Pfam" id="PF14526">
    <property type="entry name" value="Cass2"/>
    <property type="match status" value="1"/>
</dbReference>
<dbReference type="AlphaFoldDB" id="A0A9D1AG68"/>
<keyword evidence="2" id="KW-0238">DNA-binding</keyword>
<dbReference type="InterPro" id="IPR010499">
    <property type="entry name" value="AraC_E-bd"/>
</dbReference>
<dbReference type="Gene3D" id="3.20.80.10">
    <property type="entry name" value="Regulatory factor, effector binding domain"/>
    <property type="match status" value="1"/>
</dbReference>
<dbReference type="PROSITE" id="PS00041">
    <property type="entry name" value="HTH_ARAC_FAMILY_1"/>
    <property type="match status" value="1"/>
</dbReference>
<dbReference type="GO" id="GO:0043565">
    <property type="term" value="F:sequence-specific DNA binding"/>
    <property type="evidence" value="ECO:0007669"/>
    <property type="project" value="InterPro"/>
</dbReference>
<reference evidence="5" key="1">
    <citation type="submission" date="2020-10" db="EMBL/GenBank/DDBJ databases">
        <authorList>
            <person name="Gilroy R."/>
        </authorList>
    </citation>
    <scope>NUCLEOTIDE SEQUENCE</scope>
    <source>
        <strain evidence="5">ChiSjej4B22-8148</strain>
    </source>
</reference>
<evidence type="ECO:0000313" key="6">
    <source>
        <dbReference type="Proteomes" id="UP000886757"/>
    </source>
</evidence>
<dbReference type="InterPro" id="IPR009057">
    <property type="entry name" value="Homeodomain-like_sf"/>
</dbReference>
<protein>
    <submittedName>
        <fullName evidence="5">AraC family transcriptional regulator</fullName>
    </submittedName>
</protein>
<organism evidence="5 6">
    <name type="scientific">Candidatus Choladousia intestinavium</name>
    <dbReference type="NCBI Taxonomy" id="2840727"/>
    <lineage>
        <taxon>Bacteria</taxon>
        <taxon>Bacillati</taxon>
        <taxon>Bacillota</taxon>
        <taxon>Clostridia</taxon>
        <taxon>Lachnospirales</taxon>
        <taxon>Lachnospiraceae</taxon>
        <taxon>Lachnospiraceae incertae sedis</taxon>
        <taxon>Candidatus Choladousia</taxon>
    </lineage>
</organism>
<dbReference type="InterPro" id="IPR050959">
    <property type="entry name" value="MarA-like"/>
</dbReference>
<reference evidence="5" key="2">
    <citation type="journal article" date="2021" name="PeerJ">
        <title>Extensive microbial diversity within the chicken gut microbiome revealed by metagenomics and culture.</title>
        <authorList>
            <person name="Gilroy R."/>
            <person name="Ravi A."/>
            <person name="Getino M."/>
            <person name="Pursley I."/>
            <person name="Horton D.L."/>
            <person name="Alikhan N.F."/>
            <person name="Baker D."/>
            <person name="Gharbi K."/>
            <person name="Hall N."/>
            <person name="Watson M."/>
            <person name="Adriaenssens E.M."/>
            <person name="Foster-Nyarko E."/>
            <person name="Jarju S."/>
            <person name="Secka A."/>
            <person name="Antonio M."/>
            <person name="Oren A."/>
            <person name="Chaudhuri R.R."/>
            <person name="La Ragione R."/>
            <person name="Hildebrand F."/>
            <person name="Pallen M.J."/>
        </authorList>
    </citation>
    <scope>NUCLEOTIDE SEQUENCE</scope>
    <source>
        <strain evidence="5">ChiSjej4B22-8148</strain>
    </source>
</reference>
<dbReference type="PROSITE" id="PS01124">
    <property type="entry name" value="HTH_ARAC_FAMILY_2"/>
    <property type="match status" value="1"/>
</dbReference>
<dbReference type="InterPro" id="IPR029441">
    <property type="entry name" value="Cass2"/>
</dbReference>
<sequence length="286" mass="32312">MEWLKNLGAAIDYIEENLDQEVSCGEAARIAGCSPSYFQRIFSYISGVSLAKYIQRRRMTQAAFELQRTDSRILDIALKYGYSSPSSFTRAFQSVHGITPMSAKKAGCTLRAYPPIHFSVEITAGSGLSYRVEEKESFRIVGLRTPLTESMDENMRNIPRFWKETREKKGLAAVMALSSRPPEEILGVSVYRGQGDFYYYIAVSSDLPAPAGMYAYTVPAAEWVVFENNGFFKEDVQRVFRRFLQEFLPFSGYEYAGLPDVEVYPALHKPSVQGCSQVWIAVKRGK</sequence>
<dbReference type="GO" id="GO:0003700">
    <property type="term" value="F:DNA-binding transcription factor activity"/>
    <property type="evidence" value="ECO:0007669"/>
    <property type="project" value="InterPro"/>
</dbReference>
<dbReference type="PRINTS" id="PR00032">
    <property type="entry name" value="HTHARAC"/>
</dbReference>
<dbReference type="Proteomes" id="UP000886757">
    <property type="component" value="Unassembled WGS sequence"/>
</dbReference>